<dbReference type="PANTHER" id="PTHR24148:SF73">
    <property type="entry name" value="HET DOMAIN PROTEIN (AFU_ORTHOLOGUE AFUA_8G01020)"/>
    <property type="match status" value="1"/>
</dbReference>
<dbReference type="PANTHER" id="PTHR24148">
    <property type="entry name" value="ANKYRIN REPEAT DOMAIN-CONTAINING PROTEIN 39 HOMOLOG-RELATED"/>
    <property type="match status" value="1"/>
</dbReference>
<proteinExistence type="predicted"/>
<dbReference type="STRING" id="363999.A0A439CQ32"/>
<dbReference type="EMBL" id="RYZI01000597">
    <property type="protein sequence ID" value="RWA04276.1"/>
    <property type="molecule type" value="Genomic_DNA"/>
</dbReference>
<dbReference type="InterPro" id="IPR052895">
    <property type="entry name" value="HetReg/Transcr_Mod"/>
</dbReference>
<feature type="domain" description="Heterokaryon incompatibility" evidence="1">
    <location>
        <begin position="56"/>
        <end position="209"/>
    </location>
</feature>
<protein>
    <recommendedName>
        <fullName evidence="1">Heterokaryon incompatibility domain-containing protein</fullName>
    </recommendedName>
</protein>
<dbReference type="Pfam" id="PF06985">
    <property type="entry name" value="HET"/>
    <property type="match status" value="1"/>
</dbReference>
<comment type="caution">
    <text evidence="2">The sequence shown here is derived from an EMBL/GenBank/DDBJ whole genome shotgun (WGS) entry which is preliminary data.</text>
</comment>
<evidence type="ECO:0000259" key="1">
    <source>
        <dbReference type="Pfam" id="PF06985"/>
    </source>
</evidence>
<sequence length="584" mass="66377">MDADPRSPVCLAPHFEFLPIDSSRGQIRILKVAPGRVGEVIRCSYQIATVHEDVQYETLSYVWGRMDGNRTIMVEGTEAELTDNLFDAITRIRHETELRYLWVDALCINQHDGAEKTAQVDMMHRIYSDCKQCYMWLGNIDTAAMGATELEALEAAKGALDAIRLLAGVDPDYRLPSSLATKAQQTKAGHAIRLLMDSPWWSRIWTVQEATSPKNATILWGPISIPWSLMKHAAEKMIRGHYPPAERLDIHNLVGNYSFFTAPILGLIWASEWAVRPHPPLKMLWRFRYRDSTDPRDKVYVILNLVAEGTYPLPSVLTSDYTLNTAVLYRRVMLDLLRNERGLRPMIGLRGERKSISGLPSWVVDWSRQPEKFNIASFWEHSNFWLCYTADRGLPMLDLRALTSPDQGEEVLNVNGVFFDKILICSDTIARDEGEERLYNMVAEVIAKALVEEPRYRVISEVYWQEALVDIIEGNHVNSENVIESVSGDAYWRAQMLRYQRLFITENGAVGLGPSETSIGDEVWVLSGGRSPFLLSPLRVNDAALETRDSSYHYTFRGDVFIPGVMNGEAVGSRIENQRFVHIH</sequence>
<accession>A0A439CQ32</accession>
<dbReference type="Pfam" id="PF26639">
    <property type="entry name" value="Het-6_barrel"/>
    <property type="match status" value="1"/>
</dbReference>
<keyword evidence="3" id="KW-1185">Reference proteome</keyword>
<organism evidence="2 3">
    <name type="scientific">Xylaria grammica</name>
    <dbReference type="NCBI Taxonomy" id="363999"/>
    <lineage>
        <taxon>Eukaryota</taxon>
        <taxon>Fungi</taxon>
        <taxon>Dikarya</taxon>
        <taxon>Ascomycota</taxon>
        <taxon>Pezizomycotina</taxon>
        <taxon>Sordariomycetes</taxon>
        <taxon>Xylariomycetidae</taxon>
        <taxon>Xylariales</taxon>
        <taxon>Xylariaceae</taxon>
        <taxon>Xylaria</taxon>
    </lineage>
</organism>
<evidence type="ECO:0000313" key="3">
    <source>
        <dbReference type="Proteomes" id="UP000286045"/>
    </source>
</evidence>
<gene>
    <name evidence="2" type="ORF">EKO27_g10827</name>
</gene>
<evidence type="ECO:0000313" key="2">
    <source>
        <dbReference type="EMBL" id="RWA04276.1"/>
    </source>
</evidence>
<name>A0A439CQ32_9PEZI</name>
<dbReference type="Proteomes" id="UP000286045">
    <property type="component" value="Unassembled WGS sequence"/>
</dbReference>
<dbReference type="AlphaFoldDB" id="A0A439CQ32"/>
<reference evidence="2 3" key="1">
    <citation type="submission" date="2018-12" db="EMBL/GenBank/DDBJ databases">
        <title>Draft genome sequence of Xylaria grammica IHI A82.</title>
        <authorList>
            <person name="Buettner E."/>
            <person name="Kellner H."/>
        </authorList>
    </citation>
    <scope>NUCLEOTIDE SEQUENCE [LARGE SCALE GENOMIC DNA]</scope>
    <source>
        <strain evidence="2 3">IHI A82</strain>
    </source>
</reference>
<dbReference type="InterPro" id="IPR010730">
    <property type="entry name" value="HET"/>
</dbReference>